<proteinExistence type="predicted"/>
<name>A0A1F6B2W1_9BACT</name>
<keyword evidence="1" id="KW-0472">Membrane</keyword>
<comment type="caution">
    <text evidence="2">The sequence shown here is derived from an EMBL/GenBank/DDBJ whole genome shotgun (WGS) entry which is preliminary data.</text>
</comment>
<evidence type="ECO:0000256" key="1">
    <source>
        <dbReference type="SAM" id="Phobius"/>
    </source>
</evidence>
<feature type="transmembrane region" description="Helical" evidence="1">
    <location>
        <begin position="89"/>
        <end position="108"/>
    </location>
</feature>
<gene>
    <name evidence="2" type="ORF">A3A63_01140</name>
</gene>
<keyword evidence="1" id="KW-0812">Transmembrane</keyword>
<dbReference type="AlphaFoldDB" id="A0A1F6B2W1"/>
<reference evidence="2 3" key="1">
    <citation type="journal article" date="2016" name="Nat. Commun.">
        <title>Thousands of microbial genomes shed light on interconnected biogeochemical processes in an aquifer system.</title>
        <authorList>
            <person name="Anantharaman K."/>
            <person name="Brown C.T."/>
            <person name="Hug L.A."/>
            <person name="Sharon I."/>
            <person name="Castelle C.J."/>
            <person name="Probst A.J."/>
            <person name="Thomas B.C."/>
            <person name="Singh A."/>
            <person name="Wilkins M.J."/>
            <person name="Karaoz U."/>
            <person name="Brodie E.L."/>
            <person name="Williams K.H."/>
            <person name="Hubbard S.S."/>
            <person name="Banfield J.F."/>
        </authorList>
    </citation>
    <scope>NUCLEOTIDE SEQUENCE [LARGE SCALE GENOMIC DNA]</scope>
</reference>
<feature type="transmembrane region" description="Helical" evidence="1">
    <location>
        <begin position="28"/>
        <end position="48"/>
    </location>
</feature>
<organism evidence="2 3">
    <name type="scientific">Candidatus Gottesmanbacteria bacterium RIFCSPLOWO2_01_FULL_46_9</name>
    <dbReference type="NCBI Taxonomy" id="1798394"/>
    <lineage>
        <taxon>Bacteria</taxon>
        <taxon>Candidatus Gottesmaniibacteriota</taxon>
    </lineage>
</organism>
<sequence>MKTVDVSARVMKKIAGFERRRIAAWIRWFLAVVASLIIGCSVLLLLVVKDLMEKRTFDMLELFTEDREIIAEFWKDVLETFWDELPQEMLLVIAVMLAVLVLFVIVTAQKRRIIQKKLHQLEKYP</sequence>
<dbReference type="Proteomes" id="UP000176450">
    <property type="component" value="Unassembled WGS sequence"/>
</dbReference>
<accession>A0A1F6B2W1</accession>
<dbReference type="EMBL" id="MFJX01000018">
    <property type="protein sequence ID" value="OGG31270.1"/>
    <property type="molecule type" value="Genomic_DNA"/>
</dbReference>
<protein>
    <submittedName>
        <fullName evidence="2">Uncharacterized protein</fullName>
    </submittedName>
</protein>
<evidence type="ECO:0000313" key="2">
    <source>
        <dbReference type="EMBL" id="OGG31270.1"/>
    </source>
</evidence>
<evidence type="ECO:0000313" key="3">
    <source>
        <dbReference type="Proteomes" id="UP000176450"/>
    </source>
</evidence>
<keyword evidence="1" id="KW-1133">Transmembrane helix</keyword>